<keyword evidence="7" id="KW-1185">Reference proteome</keyword>
<dbReference type="Gene3D" id="3.90.550.10">
    <property type="entry name" value="Spore Coat Polysaccharide Biosynthesis Protein SpsA, Chain A"/>
    <property type="match status" value="1"/>
</dbReference>
<dbReference type="SUPFAM" id="SSF53448">
    <property type="entry name" value="Nucleotide-diphospho-sugar transferases"/>
    <property type="match status" value="1"/>
</dbReference>
<dbReference type="AlphaFoldDB" id="A0A6M0RFW2"/>
<proteinExistence type="inferred from homology"/>
<comment type="similarity">
    <text evidence="2">Belongs to the glycosyltransferase 2 family.</text>
</comment>
<dbReference type="PANTHER" id="PTHR43179:SF12">
    <property type="entry name" value="GALACTOFURANOSYLTRANSFERASE GLFT2"/>
    <property type="match status" value="1"/>
</dbReference>
<comment type="caution">
    <text evidence="6">The sequence shown here is derived from an EMBL/GenBank/DDBJ whole genome shotgun (WGS) entry which is preliminary data.</text>
</comment>
<dbReference type="RefSeq" id="WP_163696278.1">
    <property type="nucleotide sequence ID" value="NZ_QXHD01000003.1"/>
</dbReference>
<evidence type="ECO:0000259" key="5">
    <source>
        <dbReference type="Pfam" id="PF00535"/>
    </source>
</evidence>
<sequence>METNASAHVRVAAVIPTYNRWPKTQRFLAQFSHQTYTNLTVVLVDANSPDDTATKVQQYYPDVVLLRVDNHQYWAGATNTGVRYALAHDYDYIFTINDDAVVPPEHVHRLVVLAQRYNIQLLGNRIDYLDSPGKVWALGTQLTWGTPNFLRLRYHATAVEHLPASIMDQDILPVDTLPGDGVLIHRSVFEQVGLYQAKFLPHYHADSELVLRAKNHGFQPYVAPKIVLQDDFSADQKKQNFKSLAGLKYAFFHPRSHLFAPAILYILWRYCPWYTYPQTIFSLARRLLRLGERRGWTERL</sequence>
<dbReference type="Proteomes" id="UP000481033">
    <property type="component" value="Unassembled WGS sequence"/>
</dbReference>
<dbReference type="Pfam" id="PF00535">
    <property type="entry name" value="Glycos_transf_2"/>
    <property type="match status" value="1"/>
</dbReference>
<protein>
    <submittedName>
        <fullName evidence="6">Glycosyltransferase family 2 protein</fullName>
    </submittedName>
</protein>
<dbReference type="PANTHER" id="PTHR43179">
    <property type="entry name" value="RHAMNOSYLTRANSFERASE WBBL"/>
    <property type="match status" value="1"/>
</dbReference>
<reference evidence="6 7" key="1">
    <citation type="journal article" date="2020" name="Microb. Ecol.">
        <title>Ecogenomics of the Marine Benthic Filamentous Cyanobacterium Adonisia.</title>
        <authorList>
            <person name="Walter J.M."/>
            <person name="Coutinho F.H."/>
            <person name="Leomil L."/>
            <person name="Hargreaves P.I."/>
            <person name="Campeao M.E."/>
            <person name="Vieira V.V."/>
            <person name="Silva B.S."/>
            <person name="Fistarol G.O."/>
            <person name="Salomon P.S."/>
            <person name="Sawabe T."/>
            <person name="Mino S."/>
            <person name="Hosokawa M."/>
            <person name="Miyashita H."/>
            <person name="Maruyama F."/>
            <person name="van Verk M.C."/>
            <person name="Dutilh B.E."/>
            <person name="Thompson C.C."/>
            <person name="Thompson F.L."/>
        </authorList>
    </citation>
    <scope>NUCLEOTIDE SEQUENCE [LARGE SCALE GENOMIC DNA]</scope>
    <source>
        <strain evidence="6 7">CCMR0081</strain>
    </source>
</reference>
<evidence type="ECO:0000313" key="6">
    <source>
        <dbReference type="EMBL" id="NEZ54632.1"/>
    </source>
</evidence>
<evidence type="ECO:0000256" key="1">
    <source>
        <dbReference type="ARBA" id="ARBA00004776"/>
    </source>
</evidence>
<dbReference type="GO" id="GO:0016757">
    <property type="term" value="F:glycosyltransferase activity"/>
    <property type="evidence" value="ECO:0007669"/>
    <property type="project" value="UniProtKB-KW"/>
</dbReference>
<feature type="domain" description="Glycosyltransferase 2-like" evidence="5">
    <location>
        <begin position="14"/>
        <end position="169"/>
    </location>
</feature>
<evidence type="ECO:0000256" key="3">
    <source>
        <dbReference type="ARBA" id="ARBA00022676"/>
    </source>
</evidence>
<dbReference type="InterPro" id="IPR029044">
    <property type="entry name" value="Nucleotide-diphossugar_trans"/>
</dbReference>
<dbReference type="EMBL" id="QXHD01000003">
    <property type="protein sequence ID" value="NEZ54632.1"/>
    <property type="molecule type" value="Genomic_DNA"/>
</dbReference>
<gene>
    <name evidence="6" type="ORF">DXZ20_02775</name>
</gene>
<evidence type="ECO:0000256" key="4">
    <source>
        <dbReference type="ARBA" id="ARBA00022679"/>
    </source>
</evidence>
<evidence type="ECO:0000256" key="2">
    <source>
        <dbReference type="ARBA" id="ARBA00006739"/>
    </source>
</evidence>
<comment type="pathway">
    <text evidence="1">Cell wall biogenesis; cell wall polysaccharide biosynthesis.</text>
</comment>
<evidence type="ECO:0000313" key="7">
    <source>
        <dbReference type="Proteomes" id="UP000481033"/>
    </source>
</evidence>
<keyword evidence="4 6" id="KW-0808">Transferase</keyword>
<organism evidence="6 7">
    <name type="scientific">Adonisia turfae CCMR0081</name>
    <dbReference type="NCBI Taxonomy" id="2292702"/>
    <lineage>
        <taxon>Bacteria</taxon>
        <taxon>Bacillati</taxon>
        <taxon>Cyanobacteriota</taxon>
        <taxon>Adonisia</taxon>
        <taxon>Adonisia turfae</taxon>
    </lineage>
</organism>
<name>A0A6M0RFW2_9CYAN</name>
<keyword evidence="3" id="KW-0328">Glycosyltransferase</keyword>
<dbReference type="InterPro" id="IPR001173">
    <property type="entry name" value="Glyco_trans_2-like"/>
</dbReference>
<accession>A0A6M0RFW2</accession>